<organism evidence="1">
    <name type="scientific">Oryza meridionalis</name>
    <dbReference type="NCBI Taxonomy" id="40149"/>
    <lineage>
        <taxon>Eukaryota</taxon>
        <taxon>Viridiplantae</taxon>
        <taxon>Streptophyta</taxon>
        <taxon>Embryophyta</taxon>
        <taxon>Tracheophyta</taxon>
        <taxon>Spermatophyta</taxon>
        <taxon>Magnoliopsida</taxon>
        <taxon>Liliopsida</taxon>
        <taxon>Poales</taxon>
        <taxon>Poaceae</taxon>
        <taxon>BOP clade</taxon>
        <taxon>Oryzoideae</taxon>
        <taxon>Oryzeae</taxon>
        <taxon>Oryzinae</taxon>
        <taxon>Oryza</taxon>
    </lineage>
</organism>
<reference evidence="1" key="1">
    <citation type="submission" date="2015-04" db="UniProtKB">
        <authorList>
            <consortium name="EnsemblPlants"/>
        </authorList>
    </citation>
    <scope>IDENTIFICATION</scope>
</reference>
<dbReference type="EnsemblPlants" id="OMERI11G06530.1">
    <property type="protein sequence ID" value="OMERI11G06530.1"/>
    <property type="gene ID" value="OMERI11G06530"/>
</dbReference>
<evidence type="ECO:0000313" key="1">
    <source>
        <dbReference type="EnsemblPlants" id="OMERI11G06530.1"/>
    </source>
</evidence>
<dbReference type="Gramene" id="OMERI11G06530.1">
    <property type="protein sequence ID" value="OMERI11G06530.1"/>
    <property type="gene ID" value="OMERI11G06530"/>
</dbReference>
<protein>
    <submittedName>
        <fullName evidence="1">Uncharacterized protein</fullName>
    </submittedName>
</protein>
<sequence>MAYLLNHRSIPFASAAAIVPFLVATIHSATVTATIYSTAALVGGLRGARRLVPHHYSGLHDIIASLCKSILPFGGFRSDCRLTADQAASRHHADAHKWQQDSFHRINHLSALHREGIELLYAKCISAAEYNSTKSPLVQRIAAFGVAVDCPDADVGDGVAAAASVAPTSSLSVEEWSEIGGTCIIPIWDQQIESISTRLPGDKSDLNTFIPKY</sequence>
<name>A0A0E0F402_9ORYZ</name>
<dbReference type="Proteomes" id="UP000008021">
    <property type="component" value="Chromosome 11"/>
</dbReference>
<dbReference type="AlphaFoldDB" id="A0A0E0F402"/>
<dbReference type="STRING" id="40149.A0A0E0F402"/>
<dbReference type="PANTHER" id="PTHR37392">
    <property type="entry name" value="OS09G0556800 PROTEIN"/>
    <property type="match status" value="1"/>
</dbReference>
<dbReference type="PANTHER" id="PTHR37392:SF1">
    <property type="entry name" value="OS09G0556800 PROTEIN"/>
    <property type="match status" value="1"/>
</dbReference>
<keyword evidence="2" id="KW-1185">Reference proteome</keyword>
<reference evidence="1" key="2">
    <citation type="submission" date="2018-05" db="EMBL/GenBank/DDBJ databases">
        <title>OmerRS3 (Oryza meridionalis Reference Sequence Version 3).</title>
        <authorList>
            <person name="Zhang J."/>
            <person name="Kudrna D."/>
            <person name="Lee S."/>
            <person name="Talag J."/>
            <person name="Welchert J."/>
            <person name="Wing R.A."/>
        </authorList>
    </citation>
    <scope>NUCLEOTIDE SEQUENCE [LARGE SCALE GENOMIC DNA]</scope>
    <source>
        <strain evidence="1">cv. OR44</strain>
    </source>
</reference>
<dbReference type="HOGENOM" id="CLU_1296151_0_0_1"/>
<proteinExistence type="predicted"/>
<evidence type="ECO:0000313" key="2">
    <source>
        <dbReference type="Proteomes" id="UP000008021"/>
    </source>
</evidence>
<accession>A0A0E0F402</accession>